<gene>
    <name evidence="1" type="ordered locus">Isop_0470</name>
</gene>
<dbReference type="eggNOG" id="ENOG502ZVW3">
    <property type="taxonomic scope" value="Bacteria"/>
</dbReference>
<dbReference type="STRING" id="575540.Isop_0470"/>
<dbReference type="OrthoDB" id="281690at2"/>
<dbReference type="Proteomes" id="UP000008631">
    <property type="component" value="Chromosome"/>
</dbReference>
<proteinExistence type="predicted"/>
<dbReference type="RefSeq" id="WP_013563354.1">
    <property type="nucleotide sequence ID" value="NC_014962.1"/>
</dbReference>
<evidence type="ECO:0000313" key="2">
    <source>
        <dbReference type="Proteomes" id="UP000008631"/>
    </source>
</evidence>
<sequence length="81" mass="9220">MPMISTTPPRPLTSLKLPGEYDGLEGLIEIDLQALVHVLASQAHERLRLTPRQRDALETNLWNRLVTAVNETMEPFTIENR</sequence>
<dbReference type="KEGG" id="ipa:Isop_0470"/>
<reference key="1">
    <citation type="submission" date="2010-11" db="EMBL/GenBank/DDBJ databases">
        <title>The complete sequence of chromosome of Isophaera pallida ATCC 43644.</title>
        <authorList>
            <consortium name="US DOE Joint Genome Institute (JGI-PGF)"/>
            <person name="Lucas S."/>
            <person name="Copeland A."/>
            <person name="Lapidus A."/>
            <person name="Bruce D."/>
            <person name="Goodwin L."/>
            <person name="Pitluck S."/>
            <person name="Kyrpides N."/>
            <person name="Mavromatis K."/>
            <person name="Pagani I."/>
            <person name="Ivanova N."/>
            <person name="Saunders E."/>
            <person name="Brettin T."/>
            <person name="Detter J.C."/>
            <person name="Han C."/>
            <person name="Tapia R."/>
            <person name="Land M."/>
            <person name="Hauser L."/>
            <person name="Markowitz V."/>
            <person name="Cheng J.-F."/>
            <person name="Hugenholtz P."/>
            <person name="Woyke T."/>
            <person name="Wu D."/>
            <person name="Eisen J.A."/>
        </authorList>
    </citation>
    <scope>NUCLEOTIDE SEQUENCE</scope>
    <source>
        <strain>ATCC 43644</strain>
    </source>
</reference>
<evidence type="ECO:0000313" key="1">
    <source>
        <dbReference type="EMBL" id="ADV61065.1"/>
    </source>
</evidence>
<protein>
    <submittedName>
        <fullName evidence="1">Uncharacterized protein</fullName>
    </submittedName>
</protein>
<reference evidence="1 2" key="2">
    <citation type="journal article" date="2011" name="Stand. Genomic Sci.">
        <title>Complete genome sequence of Isosphaera pallida type strain (IS1B).</title>
        <authorList>
            <consortium name="US DOE Joint Genome Institute (JGI-PGF)"/>
            <person name="Goker M."/>
            <person name="Cleland D."/>
            <person name="Saunders E."/>
            <person name="Lapidus A."/>
            <person name="Nolan M."/>
            <person name="Lucas S."/>
            <person name="Hammon N."/>
            <person name="Deshpande S."/>
            <person name="Cheng J.F."/>
            <person name="Tapia R."/>
            <person name="Han C."/>
            <person name="Goodwin L."/>
            <person name="Pitluck S."/>
            <person name="Liolios K."/>
            <person name="Pagani I."/>
            <person name="Ivanova N."/>
            <person name="Mavromatis K."/>
            <person name="Pati A."/>
            <person name="Chen A."/>
            <person name="Palaniappan K."/>
            <person name="Land M."/>
            <person name="Hauser L."/>
            <person name="Chang Y.J."/>
            <person name="Jeffries C.D."/>
            <person name="Detter J.C."/>
            <person name="Beck B."/>
            <person name="Woyke T."/>
            <person name="Bristow J."/>
            <person name="Eisen J.A."/>
            <person name="Markowitz V."/>
            <person name="Hugenholtz P."/>
            <person name="Kyrpides N.C."/>
            <person name="Klenk H.P."/>
        </authorList>
    </citation>
    <scope>NUCLEOTIDE SEQUENCE [LARGE SCALE GENOMIC DNA]</scope>
    <source>
        <strain evidence="2">ATCC 43644 / DSM 9630 / IS1B</strain>
    </source>
</reference>
<organism evidence="1 2">
    <name type="scientific">Isosphaera pallida (strain ATCC 43644 / DSM 9630 / IS1B)</name>
    <dbReference type="NCBI Taxonomy" id="575540"/>
    <lineage>
        <taxon>Bacteria</taxon>
        <taxon>Pseudomonadati</taxon>
        <taxon>Planctomycetota</taxon>
        <taxon>Planctomycetia</taxon>
        <taxon>Isosphaerales</taxon>
        <taxon>Isosphaeraceae</taxon>
        <taxon>Isosphaera</taxon>
    </lineage>
</organism>
<dbReference type="AlphaFoldDB" id="E8QZD8"/>
<dbReference type="EMBL" id="CP002353">
    <property type="protein sequence ID" value="ADV61065.1"/>
    <property type="molecule type" value="Genomic_DNA"/>
</dbReference>
<dbReference type="InParanoid" id="E8QZD8"/>
<accession>E8QZD8</accession>
<name>E8QZD8_ISOPI</name>
<dbReference type="HOGENOM" id="CLU_2569236_0_0_0"/>
<keyword evidence="2" id="KW-1185">Reference proteome</keyword>